<evidence type="ECO:0000256" key="1">
    <source>
        <dbReference type="ARBA" id="ARBA00022670"/>
    </source>
</evidence>
<name>A0A8J1TRR5_OWEFU</name>
<dbReference type="GO" id="GO:0008270">
    <property type="term" value="F:zinc ion binding"/>
    <property type="evidence" value="ECO:0007669"/>
    <property type="project" value="UniProtKB-UniRule"/>
</dbReference>
<dbReference type="PRINTS" id="PR00480">
    <property type="entry name" value="ASTACIN"/>
</dbReference>
<comment type="caution">
    <text evidence="10">Lacks conserved residue(s) required for the propagation of feature annotation.</text>
</comment>
<keyword evidence="3" id="KW-0732">Signal</keyword>
<evidence type="ECO:0000256" key="11">
    <source>
        <dbReference type="RuleBase" id="RU361183"/>
    </source>
</evidence>
<dbReference type="EC" id="3.4.24.-" evidence="11"/>
<dbReference type="Proteomes" id="UP000749559">
    <property type="component" value="Unassembled WGS sequence"/>
</dbReference>
<keyword evidence="6 10" id="KW-0482">Metalloprotease</keyword>
<dbReference type="Gene3D" id="3.40.390.10">
    <property type="entry name" value="Collagenase (Catalytic Domain)"/>
    <property type="match status" value="1"/>
</dbReference>
<dbReference type="PROSITE" id="PS51864">
    <property type="entry name" value="ASTACIN"/>
    <property type="match status" value="1"/>
</dbReference>
<dbReference type="PANTHER" id="PTHR10127">
    <property type="entry name" value="DISCOIDIN, CUB, EGF, LAMININ , AND ZINC METALLOPROTEASE DOMAIN CONTAINING"/>
    <property type="match status" value="1"/>
</dbReference>
<evidence type="ECO:0000256" key="4">
    <source>
        <dbReference type="ARBA" id="ARBA00022801"/>
    </source>
</evidence>
<dbReference type="CDD" id="cd04280">
    <property type="entry name" value="ZnMc_astacin_like"/>
    <property type="match status" value="1"/>
</dbReference>
<feature type="binding site" evidence="10">
    <location>
        <position position="149"/>
    </location>
    <ligand>
        <name>Zn(2+)</name>
        <dbReference type="ChEBI" id="CHEBI:29105"/>
        <note>catalytic</note>
    </ligand>
</feature>
<evidence type="ECO:0000256" key="5">
    <source>
        <dbReference type="ARBA" id="ARBA00022833"/>
    </source>
</evidence>
<sequence>GSPSCPGKISTSTICSSNIVFRRCLCVAFPSFGRSSPEEGDLFEGDIILDEEEDVYNALRSSSRKWPSGRVPYTVTGSLTSRERSTLNAAIADYNRFTCIRWVPKRSSDKAYVNIKKASSGCSSAVGRTGRAQTINLGRGCWNKGIVIHEMMHAIGFYHEQSRTDRDKYVTIMYDNIKSGKQGNFNKYDANKISLLGMPYDYSSVMHYGGRAFSKNGKATIVPKQRNARIGQRSGFSSLDYKKINKQYKC</sequence>
<dbReference type="InterPro" id="IPR001506">
    <property type="entry name" value="Peptidase_M12A"/>
</dbReference>
<keyword evidence="4 10" id="KW-0378">Hydrolase</keyword>
<evidence type="ECO:0000313" key="12">
    <source>
        <dbReference type="EMBL" id="CAH1789176.1"/>
    </source>
</evidence>
<proteinExistence type="predicted"/>
<feature type="active site" evidence="10">
    <location>
        <position position="150"/>
    </location>
</feature>
<dbReference type="InterPro" id="IPR034035">
    <property type="entry name" value="Astacin-like_dom"/>
</dbReference>
<dbReference type="FunFam" id="3.40.390.10:FF:000015">
    <property type="entry name" value="Meprin A subunit"/>
    <property type="match status" value="1"/>
</dbReference>
<dbReference type="SUPFAM" id="SSF55486">
    <property type="entry name" value="Metalloproteases ('zincins'), catalytic domain"/>
    <property type="match status" value="1"/>
</dbReference>
<organism evidence="12 13">
    <name type="scientific">Owenia fusiformis</name>
    <name type="common">Polychaete worm</name>
    <dbReference type="NCBI Taxonomy" id="6347"/>
    <lineage>
        <taxon>Eukaryota</taxon>
        <taxon>Metazoa</taxon>
        <taxon>Spiralia</taxon>
        <taxon>Lophotrochozoa</taxon>
        <taxon>Annelida</taxon>
        <taxon>Polychaeta</taxon>
        <taxon>Sedentaria</taxon>
        <taxon>Canalipalpata</taxon>
        <taxon>Sabellida</taxon>
        <taxon>Oweniida</taxon>
        <taxon>Oweniidae</taxon>
        <taxon>Owenia</taxon>
    </lineage>
</organism>
<dbReference type="PANTHER" id="PTHR10127:SF886">
    <property type="entry name" value="ASTACIN-LIKE METALLOENDOPEPTIDASE"/>
    <property type="match status" value="1"/>
</dbReference>
<keyword evidence="1 10" id="KW-0645">Protease</keyword>
<evidence type="ECO:0000256" key="7">
    <source>
        <dbReference type="ARBA" id="ARBA00023145"/>
    </source>
</evidence>
<keyword evidence="9" id="KW-0325">Glycoprotein</keyword>
<evidence type="ECO:0000256" key="8">
    <source>
        <dbReference type="ARBA" id="ARBA00023157"/>
    </source>
</evidence>
<evidence type="ECO:0000313" key="13">
    <source>
        <dbReference type="Proteomes" id="UP000749559"/>
    </source>
</evidence>
<dbReference type="Pfam" id="PF01400">
    <property type="entry name" value="Astacin"/>
    <property type="match status" value="1"/>
</dbReference>
<keyword evidence="2 10" id="KW-0479">Metal-binding</keyword>
<feature type="binding site" evidence="10">
    <location>
        <position position="159"/>
    </location>
    <ligand>
        <name>Zn(2+)</name>
        <dbReference type="ChEBI" id="CHEBI:29105"/>
        <note>catalytic</note>
    </ligand>
</feature>
<evidence type="ECO:0000256" key="10">
    <source>
        <dbReference type="PROSITE-ProRule" id="PRU01211"/>
    </source>
</evidence>
<feature type="non-terminal residue" evidence="12">
    <location>
        <position position="1"/>
    </location>
</feature>
<reference evidence="12" key="1">
    <citation type="submission" date="2022-03" db="EMBL/GenBank/DDBJ databases">
        <authorList>
            <person name="Martin C."/>
        </authorList>
    </citation>
    <scope>NUCLEOTIDE SEQUENCE</scope>
</reference>
<feature type="binding site" evidence="10">
    <location>
        <position position="153"/>
    </location>
    <ligand>
        <name>Zn(2+)</name>
        <dbReference type="ChEBI" id="CHEBI:29105"/>
        <note>catalytic</note>
    </ligand>
</feature>
<evidence type="ECO:0000256" key="2">
    <source>
        <dbReference type="ARBA" id="ARBA00022723"/>
    </source>
</evidence>
<keyword evidence="8" id="KW-1015">Disulfide bond</keyword>
<gene>
    <name evidence="12" type="ORF">OFUS_LOCUS14582</name>
</gene>
<comment type="caution">
    <text evidence="12">The sequence shown here is derived from an EMBL/GenBank/DDBJ whole genome shotgun (WGS) entry which is preliminary data.</text>
</comment>
<dbReference type="OrthoDB" id="291007at2759"/>
<keyword evidence="13" id="KW-1185">Reference proteome</keyword>
<keyword evidence="5 10" id="KW-0862">Zinc</keyword>
<dbReference type="SMART" id="SM00235">
    <property type="entry name" value="ZnMc"/>
    <property type="match status" value="1"/>
</dbReference>
<evidence type="ECO:0000256" key="6">
    <source>
        <dbReference type="ARBA" id="ARBA00023049"/>
    </source>
</evidence>
<protein>
    <recommendedName>
        <fullName evidence="11">Metalloendopeptidase</fullName>
        <ecNumber evidence="11">3.4.24.-</ecNumber>
    </recommendedName>
</protein>
<accession>A0A8J1TRR5</accession>
<dbReference type="InterPro" id="IPR006026">
    <property type="entry name" value="Peptidase_Metallo"/>
</dbReference>
<dbReference type="GO" id="GO:0004222">
    <property type="term" value="F:metalloendopeptidase activity"/>
    <property type="evidence" value="ECO:0007669"/>
    <property type="project" value="UniProtKB-UniRule"/>
</dbReference>
<keyword evidence="7" id="KW-0865">Zymogen</keyword>
<dbReference type="InterPro" id="IPR024079">
    <property type="entry name" value="MetalloPept_cat_dom_sf"/>
</dbReference>
<dbReference type="GO" id="GO:0006508">
    <property type="term" value="P:proteolysis"/>
    <property type="evidence" value="ECO:0007669"/>
    <property type="project" value="UniProtKB-KW"/>
</dbReference>
<evidence type="ECO:0000256" key="9">
    <source>
        <dbReference type="ARBA" id="ARBA00023180"/>
    </source>
</evidence>
<comment type="cofactor">
    <cofactor evidence="10 11">
        <name>Zn(2+)</name>
        <dbReference type="ChEBI" id="CHEBI:29105"/>
    </cofactor>
    <text evidence="10 11">Binds 1 zinc ion per subunit.</text>
</comment>
<dbReference type="EMBL" id="CAIIXF020000007">
    <property type="protein sequence ID" value="CAH1789176.1"/>
    <property type="molecule type" value="Genomic_DNA"/>
</dbReference>
<dbReference type="AlphaFoldDB" id="A0A8J1TRR5"/>
<evidence type="ECO:0000256" key="3">
    <source>
        <dbReference type="ARBA" id="ARBA00022729"/>
    </source>
</evidence>